<keyword evidence="1" id="KW-1133">Transmembrane helix</keyword>
<evidence type="ECO:0000313" key="3">
    <source>
        <dbReference type="EMBL" id="RMT66040.1"/>
    </source>
</evidence>
<dbReference type="Proteomes" id="UP000282636">
    <property type="component" value="Unassembled WGS sequence"/>
</dbReference>
<feature type="transmembrane region" description="Helical" evidence="1">
    <location>
        <begin position="55"/>
        <end position="73"/>
    </location>
</feature>
<evidence type="ECO:0000259" key="2">
    <source>
        <dbReference type="Pfam" id="PF01478"/>
    </source>
</evidence>
<evidence type="ECO:0000313" key="4">
    <source>
        <dbReference type="Proteomes" id="UP000282636"/>
    </source>
</evidence>
<dbReference type="EMBL" id="RBTL01000191">
    <property type="protein sequence ID" value="RMT66040.1"/>
    <property type="molecule type" value="Genomic_DNA"/>
</dbReference>
<feature type="transmembrane region" description="Helical" evidence="1">
    <location>
        <begin position="93"/>
        <end position="112"/>
    </location>
</feature>
<name>A0A0Q0DP66_PSESX</name>
<dbReference type="AlphaFoldDB" id="A0A0Q0DP66"/>
<dbReference type="InterPro" id="IPR000045">
    <property type="entry name" value="Prepilin_IV_endopep_pep"/>
</dbReference>
<proteinExistence type="predicted"/>
<keyword evidence="1" id="KW-0472">Membrane</keyword>
<evidence type="ECO:0000256" key="1">
    <source>
        <dbReference type="SAM" id="Phobius"/>
    </source>
</evidence>
<dbReference type="Gene3D" id="1.20.120.1220">
    <property type="match status" value="1"/>
</dbReference>
<dbReference type="Pfam" id="PF01478">
    <property type="entry name" value="Peptidase_A24"/>
    <property type="match status" value="1"/>
</dbReference>
<accession>A0A0Q0DP66</accession>
<organism evidence="3 4">
    <name type="scientific">Pseudomonas syringae pv. theae</name>
    <dbReference type="NCBI Taxonomy" id="103985"/>
    <lineage>
        <taxon>Bacteria</taxon>
        <taxon>Pseudomonadati</taxon>
        <taxon>Pseudomonadota</taxon>
        <taxon>Gammaproteobacteria</taxon>
        <taxon>Pseudomonadales</taxon>
        <taxon>Pseudomonadaceae</taxon>
        <taxon>Pseudomonas</taxon>
        <taxon>Pseudomonas syringae</taxon>
    </lineage>
</organism>
<keyword evidence="1" id="KW-0812">Transmembrane</keyword>
<dbReference type="GO" id="GO:0016020">
    <property type="term" value="C:membrane"/>
    <property type="evidence" value="ECO:0007669"/>
    <property type="project" value="InterPro"/>
</dbReference>
<feature type="domain" description="Prepilin type IV endopeptidase peptidase" evidence="2">
    <location>
        <begin position="5"/>
        <end position="111"/>
    </location>
</feature>
<feature type="transmembrane region" description="Helical" evidence="1">
    <location>
        <begin position="31"/>
        <end position="48"/>
    </location>
</feature>
<protein>
    <recommendedName>
        <fullName evidence="2">Prepilin type IV endopeptidase peptidase domain-containing protein</fullName>
    </recommendedName>
</protein>
<gene>
    <name evidence="3" type="ORF">ALP44_02348</name>
</gene>
<dbReference type="GO" id="GO:0004190">
    <property type="term" value="F:aspartic-type endopeptidase activity"/>
    <property type="evidence" value="ECO:0007669"/>
    <property type="project" value="InterPro"/>
</dbReference>
<comment type="caution">
    <text evidence="3">The sequence shown here is derived from an EMBL/GenBank/DDBJ whole genome shotgun (WGS) entry which is preliminary data.</text>
</comment>
<reference evidence="3 4" key="1">
    <citation type="submission" date="2018-08" db="EMBL/GenBank/DDBJ databases">
        <title>Recombination of ecologically and evolutionarily significant loci maintains genetic cohesion in the Pseudomonas syringae species complex.</title>
        <authorList>
            <person name="Dillon M."/>
            <person name="Thakur S."/>
            <person name="Almeida R.N.D."/>
            <person name="Weir B.S."/>
            <person name="Guttman D.S."/>
        </authorList>
    </citation>
    <scope>NUCLEOTIDE SEQUENCE [LARGE SCALE GENOMIC DNA]</scope>
    <source>
        <strain evidence="3 4">ICMP 3934</strain>
    </source>
</reference>
<sequence length="161" mass="17402">MMKLFFLLVWFAICAEQDARRKEIPNGLTLGAIALTTGYLAVTGLTWLGAPPLEGALALLLALALTLPGYTLGRLGAADVKLMTALALASNTAYLLCTFIGAGVAMLAWALIGKRVWPLIHQQVTQRYKHMNPGVPDKYPFSPFLLIGLLLTVCVCYPLVE</sequence>
<feature type="transmembrane region" description="Helical" evidence="1">
    <location>
        <begin position="139"/>
        <end position="160"/>
    </location>
</feature>